<reference evidence="3 4" key="1">
    <citation type="journal article" date="2014" name="Genome Biol. Evol.">
        <title>Molecular evolution of the substrate utilization strategies and putative virulence factors in mosquito-associated Spiroplasma species.</title>
        <authorList>
            <person name="Chang T.H."/>
            <person name="Lo W.S."/>
            <person name="Ku C."/>
            <person name="Chen L.L."/>
            <person name="Kuo C.H."/>
        </authorList>
    </citation>
    <scope>NUCLEOTIDE SEQUENCE [LARGE SCALE GENOMIC DNA]</scope>
    <source>
        <strain evidence="3">AES-1</strain>
    </source>
</reference>
<dbReference type="InterPro" id="IPR047057">
    <property type="entry name" value="MerR_fam"/>
</dbReference>
<keyword evidence="4" id="KW-1185">Reference proteome</keyword>
<keyword evidence="1" id="KW-0238">DNA-binding</keyword>
<dbReference type="RefSeq" id="WP_025362631.1">
    <property type="nucleotide sequence ID" value="NZ_CP006681.1"/>
</dbReference>
<name>W6A6B6_9MOLU</name>
<dbReference type="HOGENOM" id="CLU_060077_8_0_14"/>
<dbReference type="STRING" id="1276246.SCULI_v1c00440"/>
<dbReference type="OrthoDB" id="9811174at2"/>
<accession>W6A6B6</accession>
<dbReference type="AlphaFoldDB" id="W6A6B6"/>
<protein>
    <submittedName>
        <fullName evidence="3">MerR family transcriptional regulator</fullName>
    </submittedName>
</protein>
<evidence type="ECO:0000313" key="3">
    <source>
        <dbReference type="EMBL" id="AHI52385.1"/>
    </source>
</evidence>
<proteinExistence type="predicted"/>
<dbReference type="KEGG" id="scq:SCULI_v1c00440"/>
<dbReference type="PATRIC" id="fig|1276246.3.peg.43"/>
<dbReference type="SUPFAM" id="SSF46955">
    <property type="entry name" value="Putative DNA-binding domain"/>
    <property type="match status" value="1"/>
</dbReference>
<dbReference type="PANTHER" id="PTHR30204">
    <property type="entry name" value="REDOX-CYCLING DRUG-SENSING TRANSCRIPTIONAL ACTIVATOR SOXR"/>
    <property type="match status" value="1"/>
</dbReference>
<dbReference type="GO" id="GO:0003700">
    <property type="term" value="F:DNA-binding transcription factor activity"/>
    <property type="evidence" value="ECO:0007669"/>
    <property type="project" value="InterPro"/>
</dbReference>
<dbReference type="PROSITE" id="PS50937">
    <property type="entry name" value="HTH_MERR_2"/>
    <property type="match status" value="1"/>
</dbReference>
<evidence type="ECO:0000259" key="2">
    <source>
        <dbReference type="PROSITE" id="PS50937"/>
    </source>
</evidence>
<sequence>MKKIYLKELASRFNLNESTIRFYDSKGLFPMIYRDVNKYRYIHESDLNWIQTVICLKKTGMSLKEIKHYLDLVQIGESTIKDRYNMILKQEKVACKIRTEIEDQIKYIKWKKTEYENILKEMK</sequence>
<dbReference type="CDD" id="cd01109">
    <property type="entry name" value="HTH_YyaN"/>
    <property type="match status" value="1"/>
</dbReference>
<dbReference type="Pfam" id="PF13411">
    <property type="entry name" value="MerR_1"/>
    <property type="match status" value="1"/>
</dbReference>
<dbReference type="InterPro" id="IPR000551">
    <property type="entry name" value="MerR-type_HTH_dom"/>
</dbReference>
<dbReference type="Gene3D" id="1.10.1660.10">
    <property type="match status" value="1"/>
</dbReference>
<dbReference type="SMART" id="SM00422">
    <property type="entry name" value="HTH_MERR"/>
    <property type="match status" value="1"/>
</dbReference>
<evidence type="ECO:0000313" key="4">
    <source>
        <dbReference type="Proteomes" id="UP000019267"/>
    </source>
</evidence>
<organism evidence="3 4">
    <name type="scientific">Spiroplasma culicicola AES-1</name>
    <dbReference type="NCBI Taxonomy" id="1276246"/>
    <lineage>
        <taxon>Bacteria</taxon>
        <taxon>Bacillati</taxon>
        <taxon>Mycoplasmatota</taxon>
        <taxon>Mollicutes</taxon>
        <taxon>Entomoplasmatales</taxon>
        <taxon>Spiroplasmataceae</taxon>
        <taxon>Spiroplasma</taxon>
    </lineage>
</organism>
<dbReference type="eggNOG" id="COG0789">
    <property type="taxonomic scope" value="Bacteria"/>
</dbReference>
<dbReference type="GO" id="GO:0003677">
    <property type="term" value="F:DNA binding"/>
    <property type="evidence" value="ECO:0007669"/>
    <property type="project" value="UniProtKB-KW"/>
</dbReference>
<evidence type="ECO:0000256" key="1">
    <source>
        <dbReference type="ARBA" id="ARBA00023125"/>
    </source>
</evidence>
<dbReference type="EMBL" id="CP006681">
    <property type="protein sequence ID" value="AHI52385.1"/>
    <property type="molecule type" value="Genomic_DNA"/>
</dbReference>
<dbReference type="PANTHER" id="PTHR30204:SF82">
    <property type="entry name" value="TRANSCRIPTIONAL REGULATOR, MERR FAMILY"/>
    <property type="match status" value="1"/>
</dbReference>
<dbReference type="Proteomes" id="UP000019267">
    <property type="component" value="Chromosome"/>
</dbReference>
<feature type="domain" description="HTH merR-type" evidence="2">
    <location>
        <begin position="7"/>
        <end position="72"/>
    </location>
</feature>
<dbReference type="InterPro" id="IPR009061">
    <property type="entry name" value="DNA-bd_dom_put_sf"/>
</dbReference>
<gene>
    <name evidence="3" type="ORF">SCULI_v1c00440</name>
</gene>